<name>A0A514CSK6_9CAUD</name>
<protein>
    <submittedName>
        <fullName evidence="2">Uncharacterized protein</fullName>
    </submittedName>
</protein>
<proteinExistence type="predicted"/>
<organism evidence="2 3">
    <name type="scientific">Achromobacter phage Motura</name>
    <dbReference type="NCBI Taxonomy" id="2591403"/>
    <lineage>
        <taxon>Viruses</taxon>
        <taxon>Duplodnaviria</taxon>
        <taxon>Heunggongvirae</taxon>
        <taxon>Uroviricota</taxon>
        <taxon>Caudoviricetes</taxon>
        <taxon>Moturavirus</taxon>
        <taxon>Moturavirus motura</taxon>
    </lineage>
</organism>
<dbReference type="KEGG" id="vg:56135907"/>
<dbReference type="EMBL" id="MN094788">
    <property type="protein sequence ID" value="QDH83450.1"/>
    <property type="molecule type" value="Genomic_DNA"/>
</dbReference>
<dbReference type="Proteomes" id="UP000320799">
    <property type="component" value="Segment"/>
</dbReference>
<evidence type="ECO:0000313" key="3">
    <source>
        <dbReference type="Proteomes" id="UP000320799"/>
    </source>
</evidence>
<evidence type="ECO:0000256" key="1">
    <source>
        <dbReference type="SAM" id="MobiDB-lite"/>
    </source>
</evidence>
<feature type="region of interest" description="Disordered" evidence="1">
    <location>
        <begin position="120"/>
        <end position="155"/>
    </location>
</feature>
<keyword evidence="3" id="KW-1185">Reference proteome</keyword>
<dbReference type="RefSeq" id="YP_009903631.1">
    <property type="nucleotide sequence ID" value="NC_049849.1"/>
</dbReference>
<dbReference type="GeneID" id="56135907"/>
<accession>A0A514CSK6</accession>
<sequence length="225" mass="24951">MKELTLSEILAFPANSPLWVLNTTNSSEVAQAGELLIPVPRRHGNGSDVIAVPMSWLPYDLTMDAERELIVNASEFRKALHNGNLVVIPQEEADKLLGDSEARGERKRLLDKKRQIDIAHAKAISGGDKEESGKPATNPERAKRDPNLGPNEIQPGITHQFKAWVERLNLLADDSVKSEIRLRRNFTFKELRFAMAGLNNKPQAQNALQDILHAKKAKKAAKGGK</sequence>
<reference evidence="2 3" key="1">
    <citation type="submission" date="2019-06" db="EMBL/GenBank/DDBJ databases">
        <authorList>
            <person name="Kincaid V.D."/>
            <person name="Fuller A."/>
            <person name="Hodges K."/>
            <person name="Bansal M."/>
            <person name="Essig J."/>
            <person name="Johnson A."/>
        </authorList>
    </citation>
    <scope>NUCLEOTIDE SEQUENCE [LARGE SCALE GENOMIC DNA]</scope>
</reference>
<evidence type="ECO:0000313" key="2">
    <source>
        <dbReference type="EMBL" id="QDH83450.1"/>
    </source>
</evidence>